<keyword evidence="4" id="KW-0472">Membrane</keyword>
<dbReference type="SUPFAM" id="SSF54236">
    <property type="entry name" value="Ubiquitin-like"/>
    <property type="match status" value="1"/>
</dbReference>
<accession>A0AAD5R5J2</accession>
<dbReference type="Gene3D" id="3.10.20.90">
    <property type="entry name" value="Phosphatidylinositol 3-kinase Catalytic Subunit, Chain A, domain 1"/>
    <property type="match status" value="1"/>
</dbReference>
<protein>
    <recommendedName>
        <fullName evidence="1">UBX domain-containing protein 4</fullName>
    </recommendedName>
</protein>
<dbReference type="EMBL" id="JAHQIW010006725">
    <property type="protein sequence ID" value="KAJ1370075.1"/>
    <property type="molecule type" value="Genomic_DNA"/>
</dbReference>
<evidence type="ECO:0000313" key="6">
    <source>
        <dbReference type="EMBL" id="KAJ1370075.1"/>
    </source>
</evidence>
<feature type="coiled-coil region" evidence="2">
    <location>
        <begin position="162"/>
        <end position="239"/>
    </location>
</feature>
<sequence>MKWFAGSVSTAVQVSRKNNALFIVFIESKNGKGEKMSELWDQVEISLFDCPVVGVHLMEGDEATKQFSQIYPTPVLPASYLIDNMGKPIEVITLLKDLSYDEFFTKISNAVKVFSASTKSDQKNENSSQALAGSSHDQAPSVSTPSSPSSSGGATLEERVQRAKVLLEQKSAVEKARKLEEEKKRELERINTGKLFQEAQKKRQEQELIEAAAQRRRDKIEAERERERLKAQIKADREEREYRERRAIPVANSTPVAETTMPKVEPVASDRCRVQVRLPNGENIVEEFASSDCLCTLVELIRQDGRVSGSFSIAQMFPRKVFTEDELQKSFCDLSLTPTCTLLVIQSPSKTSRIISASPFGGIFYLFTLIFIAPLQTFYSVVAGMVRLRQVVRDKQKMMRLECNASHVQREQPYGGEVTRAGFTIQMMTRMMKMRIGMIIYLSATTLDTSIAHLR</sequence>
<keyword evidence="4" id="KW-0812">Transmembrane</keyword>
<evidence type="ECO:0000256" key="4">
    <source>
        <dbReference type="SAM" id="Phobius"/>
    </source>
</evidence>
<name>A0AAD5R5J2_PARTN</name>
<keyword evidence="4" id="KW-1133">Transmembrane helix</keyword>
<dbReference type="InterPro" id="IPR029071">
    <property type="entry name" value="Ubiquitin-like_domsf"/>
</dbReference>
<dbReference type="Pfam" id="PF00789">
    <property type="entry name" value="UBX"/>
    <property type="match status" value="1"/>
</dbReference>
<proteinExistence type="predicted"/>
<feature type="compositionally biased region" description="Polar residues" evidence="3">
    <location>
        <begin position="117"/>
        <end position="138"/>
    </location>
</feature>
<dbReference type="PROSITE" id="PS50033">
    <property type="entry name" value="UBX"/>
    <property type="match status" value="1"/>
</dbReference>
<feature type="compositionally biased region" description="Low complexity" evidence="3">
    <location>
        <begin position="140"/>
        <end position="151"/>
    </location>
</feature>
<evidence type="ECO:0000256" key="1">
    <source>
        <dbReference type="ARBA" id="ARBA00040925"/>
    </source>
</evidence>
<dbReference type="PANTHER" id="PTHR46424">
    <property type="entry name" value="UBX DOMAIN-CONTAINING PROTEIN 4"/>
    <property type="match status" value="1"/>
</dbReference>
<keyword evidence="7" id="KW-1185">Reference proteome</keyword>
<dbReference type="PANTHER" id="PTHR46424:SF1">
    <property type="entry name" value="UBX DOMAIN-CONTAINING PROTEIN 4"/>
    <property type="match status" value="1"/>
</dbReference>
<dbReference type="InterPro" id="IPR001012">
    <property type="entry name" value="UBX_dom"/>
</dbReference>
<feature type="transmembrane region" description="Helical" evidence="4">
    <location>
        <begin position="436"/>
        <end position="454"/>
    </location>
</feature>
<dbReference type="Proteomes" id="UP001196413">
    <property type="component" value="Unassembled WGS sequence"/>
</dbReference>
<feature type="region of interest" description="Disordered" evidence="3">
    <location>
        <begin position="117"/>
        <end position="157"/>
    </location>
</feature>
<reference evidence="6" key="1">
    <citation type="submission" date="2021-06" db="EMBL/GenBank/DDBJ databases">
        <title>Parelaphostrongylus tenuis whole genome reference sequence.</title>
        <authorList>
            <person name="Garwood T.J."/>
            <person name="Larsen P.A."/>
            <person name="Fountain-Jones N.M."/>
            <person name="Garbe J.R."/>
            <person name="Macchietto M.G."/>
            <person name="Kania S.A."/>
            <person name="Gerhold R.W."/>
            <person name="Richards J.E."/>
            <person name="Wolf T.M."/>
        </authorList>
    </citation>
    <scope>NUCLEOTIDE SEQUENCE</scope>
    <source>
        <strain evidence="6">MNPRO001-30</strain>
        <tissue evidence="6">Meninges</tissue>
    </source>
</reference>
<keyword evidence="2" id="KW-0175">Coiled coil</keyword>
<evidence type="ECO:0000256" key="3">
    <source>
        <dbReference type="SAM" id="MobiDB-lite"/>
    </source>
</evidence>
<dbReference type="Pfam" id="PF23187">
    <property type="entry name" value="UBX7_N"/>
    <property type="match status" value="1"/>
</dbReference>
<organism evidence="6 7">
    <name type="scientific">Parelaphostrongylus tenuis</name>
    <name type="common">Meningeal worm</name>
    <dbReference type="NCBI Taxonomy" id="148309"/>
    <lineage>
        <taxon>Eukaryota</taxon>
        <taxon>Metazoa</taxon>
        <taxon>Ecdysozoa</taxon>
        <taxon>Nematoda</taxon>
        <taxon>Chromadorea</taxon>
        <taxon>Rhabditida</taxon>
        <taxon>Rhabditina</taxon>
        <taxon>Rhabditomorpha</taxon>
        <taxon>Strongyloidea</taxon>
        <taxon>Metastrongylidae</taxon>
        <taxon>Parelaphostrongylus</taxon>
    </lineage>
</organism>
<evidence type="ECO:0000256" key="2">
    <source>
        <dbReference type="SAM" id="Coils"/>
    </source>
</evidence>
<dbReference type="GO" id="GO:0005783">
    <property type="term" value="C:endoplasmic reticulum"/>
    <property type="evidence" value="ECO:0007669"/>
    <property type="project" value="TreeGrafter"/>
</dbReference>
<dbReference type="SMART" id="SM00166">
    <property type="entry name" value="UBX"/>
    <property type="match status" value="1"/>
</dbReference>
<dbReference type="AlphaFoldDB" id="A0AAD5R5J2"/>
<comment type="caution">
    <text evidence="6">The sequence shown here is derived from an EMBL/GenBank/DDBJ whole genome shotgun (WGS) entry which is preliminary data.</text>
</comment>
<evidence type="ECO:0000259" key="5">
    <source>
        <dbReference type="PROSITE" id="PS50033"/>
    </source>
</evidence>
<feature type="transmembrane region" description="Helical" evidence="4">
    <location>
        <begin position="363"/>
        <end position="388"/>
    </location>
</feature>
<gene>
    <name evidence="6" type="ORF">KIN20_031721</name>
</gene>
<feature type="domain" description="UBX" evidence="5">
    <location>
        <begin position="267"/>
        <end position="344"/>
    </location>
</feature>
<dbReference type="GO" id="GO:0036503">
    <property type="term" value="P:ERAD pathway"/>
    <property type="evidence" value="ECO:0007669"/>
    <property type="project" value="TreeGrafter"/>
</dbReference>
<evidence type="ECO:0000313" key="7">
    <source>
        <dbReference type="Proteomes" id="UP001196413"/>
    </source>
</evidence>